<sequence length="391" mass="44075">MYRTSPCLKYISSVFSLVSADGSINEADEVICKIRDLIYSSSLNKTVTLVHPSTVGLPGPVIDTVSNTSFLVKGVRLSTLCDLRFLSTWIIPKRLIVYNVTGRHPVNTNFFIDVSSVLHLKLDSEAYKTLGLSNCTETHKNNDDTIVLKIDLKELSGFSGPTKRYKKIQKSLSHVSPATVIISTERLDEINKDDIMAALKNIGDDVTVEVLVATTKHIKIPQKIKHQSLGNLNFYSLLSDSWKVVGDTDTGHSGFKRRKISYSEKDLHPSKPNLEKFVEHKNSIEKIYNTLEKNKDGRGSLIGDLIHELDQKNLHEKSNQDGSLNHPISQLVKFIDMVNLWTKNDPLENLETETKDSLNFYKIDNGIISSEYIFCLFKNAWFAIESLFITI</sequence>
<accession>L1LFV1</accession>
<evidence type="ECO:0000313" key="1">
    <source>
        <dbReference type="EMBL" id="EKX74231.1"/>
    </source>
</evidence>
<dbReference type="RefSeq" id="XP_004833683.1">
    <property type="nucleotide sequence ID" value="XM_004833626.1"/>
</dbReference>
<dbReference type="Proteomes" id="UP000031512">
    <property type="component" value="Unassembled WGS sequence"/>
</dbReference>
<reference evidence="1 2" key="1">
    <citation type="journal article" date="2012" name="BMC Genomics">
        <title>Comparative genomic analysis and phylogenetic position of Theileria equi.</title>
        <authorList>
            <person name="Kappmeyer L.S."/>
            <person name="Thiagarajan M."/>
            <person name="Herndon D.R."/>
            <person name="Ramsay J.D."/>
            <person name="Caler E."/>
            <person name="Djikeng A."/>
            <person name="Gillespie J.J."/>
            <person name="Lau A.O."/>
            <person name="Roalson E.H."/>
            <person name="Silva J.C."/>
            <person name="Silva M.G."/>
            <person name="Suarez C.E."/>
            <person name="Ueti M.W."/>
            <person name="Nene V.M."/>
            <person name="Mealey R.H."/>
            <person name="Knowles D.P."/>
            <person name="Brayton K.A."/>
        </authorList>
    </citation>
    <scope>NUCLEOTIDE SEQUENCE [LARGE SCALE GENOMIC DNA]</scope>
    <source>
        <strain evidence="1 2">WA</strain>
    </source>
</reference>
<dbReference type="eggNOG" id="ENOG502QXII">
    <property type="taxonomic scope" value="Eukaryota"/>
</dbReference>
<evidence type="ECO:0000313" key="2">
    <source>
        <dbReference type="Proteomes" id="UP000031512"/>
    </source>
</evidence>
<keyword evidence="2" id="KW-1185">Reference proteome</keyword>
<comment type="caution">
    <text evidence="1">The sequence shown here is derived from an EMBL/GenBank/DDBJ whole genome shotgun (WGS) entry which is preliminary data.</text>
</comment>
<dbReference type="KEGG" id="beq:BEWA_042690"/>
<dbReference type="GeneID" id="15807679"/>
<dbReference type="OrthoDB" id="361070at2759"/>
<dbReference type="AlphaFoldDB" id="L1LFV1"/>
<dbReference type="EMBL" id="ACOU01000002">
    <property type="protein sequence ID" value="EKX74231.1"/>
    <property type="molecule type" value="Genomic_DNA"/>
</dbReference>
<organism evidence="1 2">
    <name type="scientific">Theileria equi strain WA</name>
    <dbReference type="NCBI Taxonomy" id="1537102"/>
    <lineage>
        <taxon>Eukaryota</taxon>
        <taxon>Sar</taxon>
        <taxon>Alveolata</taxon>
        <taxon>Apicomplexa</taxon>
        <taxon>Aconoidasida</taxon>
        <taxon>Piroplasmida</taxon>
        <taxon>Theileriidae</taxon>
        <taxon>Theileria</taxon>
    </lineage>
</organism>
<dbReference type="VEuPathDB" id="PiroplasmaDB:BEWA_042690"/>
<protein>
    <submittedName>
        <fullName evidence="1">Uncharacterized protein</fullName>
    </submittedName>
</protein>
<proteinExistence type="predicted"/>
<gene>
    <name evidence="1" type="ORF">BEWA_042690</name>
</gene>
<name>L1LFV1_THEEQ</name>